<dbReference type="Pfam" id="PF20152">
    <property type="entry name" value="DUF6534"/>
    <property type="match status" value="1"/>
</dbReference>
<feature type="domain" description="DUF6534" evidence="3">
    <location>
        <begin position="182"/>
        <end position="268"/>
    </location>
</feature>
<name>A0A0B7FXF6_THACB</name>
<feature type="transmembrane region" description="Helical" evidence="2">
    <location>
        <begin position="30"/>
        <end position="52"/>
    </location>
</feature>
<keyword evidence="2" id="KW-0812">Transmembrane</keyword>
<proteinExistence type="predicted"/>
<evidence type="ECO:0000313" key="5">
    <source>
        <dbReference type="Proteomes" id="UP000059188"/>
    </source>
</evidence>
<dbReference type="AlphaFoldDB" id="A0A0B7FXF6"/>
<evidence type="ECO:0000256" key="2">
    <source>
        <dbReference type="SAM" id="Phobius"/>
    </source>
</evidence>
<evidence type="ECO:0000259" key="3">
    <source>
        <dbReference type="Pfam" id="PF20152"/>
    </source>
</evidence>
<dbReference type="Proteomes" id="UP000059188">
    <property type="component" value="Unassembled WGS sequence"/>
</dbReference>
<sequence>MDPNHPTSEELEELARMALSTNKALNLGPFVLGALFDALLCGIFLVQCGAYISSRNKDGLLIKALVAFVVAMNLWGTALSWVWIWDLFVRNFGTYRSFLSVKYMSWYFVINSGTVMAVQAFYGFRAWKVMNSNWLIAAVMIVLSAAACAGGIGSKIIFMHYDNVAHANKLKITGYICLSCTLAVDLLITGIILQYLMRKRTINKRTNHLMSRLTKVTFESQLPPTLVAVALFCVYTTKNDSFVNVPLILMQCQIYGISLLHTLNVRESLSGLDQGASMTPEGCAITSGALQQFDLESLVFTKPGLTTVIDSLTDQPRNGKPSSLLAPDHGHRGKQWHSDTDDEGSRSVLTDDRMDDHEVLSKNALTR</sequence>
<dbReference type="OrthoDB" id="3203775at2759"/>
<feature type="transmembrane region" description="Helical" evidence="2">
    <location>
        <begin position="172"/>
        <end position="196"/>
    </location>
</feature>
<gene>
    <name evidence="4" type="ORF">RSOLAG1IB_04947</name>
</gene>
<organism evidence="4 5">
    <name type="scientific">Thanatephorus cucumeris (strain AG1-IB / isolate 7/3/14)</name>
    <name type="common">Lettuce bottom rot fungus</name>
    <name type="synonym">Rhizoctonia solani</name>
    <dbReference type="NCBI Taxonomy" id="1108050"/>
    <lineage>
        <taxon>Eukaryota</taxon>
        <taxon>Fungi</taxon>
        <taxon>Dikarya</taxon>
        <taxon>Basidiomycota</taxon>
        <taxon>Agaricomycotina</taxon>
        <taxon>Agaricomycetes</taxon>
        <taxon>Cantharellales</taxon>
        <taxon>Ceratobasidiaceae</taxon>
        <taxon>Rhizoctonia</taxon>
        <taxon>Rhizoctonia solani AG-1</taxon>
    </lineage>
</organism>
<dbReference type="PANTHER" id="PTHR40465">
    <property type="entry name" value="CHROMOSOME 1, WHOLE GENOME SHOTGUN SEQUENCE"/>
    <property type="match status" value="1"/>
</dbReference>
<evidence type="ECO:0000313" key="4">
    <source>
        <dbReference type="EMBL" id="CEL62591.1"/>
    </source>
</evidence>
<feature type="compositionally biased region" description="Basic and acidic residues" evidence="1">
    <location>
        <begin position="336"/>
        <end position="360"/>
    </location>
</feature>
<dbReference type="PANTHER" id="PTHR40465:SF1">
    <property type="entry name" value="DUF6534 DOMAIN-CONTAINING PROTEIN"/>
    <property type="match status" value="1"/>
</dbReference>
<reference evidence="4 5" key="1">
    <citation type="submission" date="2014-11" db="EMBL/GenBank/DDBJ databases">
        <authorList>
            <person name="Wibberg Daniel"/>
        </authorList>
    </citation>
    <scope>NUCLEOTIDE SEQUENCE [LARGE SCALE GENOMIC DNA]</scope>
    <source>
        <strain evidence="4">Rhizoctonia solani AG1-IB 7/3/14</strain>
    </source>
</reference>
<feature type="transmembrane region" description="Helical" evidence="2">
    <location>
        <begin position="64"/>
        <end position="84"/>
    </location>
</feature>
<protein>
    <recommendedName>
        <fullName evidence="3">DUF6534 domain-containing protein</fullName>
    </recommendedName>
</protein>
<accession>A0A0B7FXF6</accession>
<feature type="transmembrane region" description="Helical" evidence="2">
    <location>
        <begin position="104"/>
        <end position="122"/>
    </location>
</feature>
<dbReference type="STRING" id="1108050.A0A0B7FXF6"/>
<dbReference type="InterPro" id="IPR045339">
    <property type="entry name" value="DUF6534"/>
</dbReference>
<dbReference type="EMBL" id="LN679106">
    <property type="protein sequence ID" value="CEL62591.1"/>
    <property type="molecule type" value="Genomic_DNA"/>
</dbReference>
<keyword evidence="2" id="KW-0472">Membrane</keyword>
<evidence type="ECO:0000256" key="1">
    <source>
        <dbReference type="SAM" id="MobiDB-lite"/>
    </source>
</evidence>
<keyword evidence="5" id="KW-1185">Reference proteome</keyword>
<keyword evidence="2" id="KW-1133">Transmembrane helix</keyword>
<feature type="transmembrane region" description="Helical" evidence="2">
    <location>
        <begin position="134"/>
        <end position="152"/>
    </location>
</feature>
<feature type="region of interest" description="Disordered" evidence="1">
    <location>
        <begin position="311"/>
        <end position="367"/>
    </location>
</feature>